<dbReference type="AlphaFoldDB" id="A0A7J6SA47"/>
<evidence type="ECO:0000313" key="3">
    <source>
        <dbReference type="Proteomes" id="UP000553632"/>
    </source>
</evidence>
<evidence type="ECO:0000313" key="4">
    <source>
        <dbReference type="Proteomes" id="UP000574390"/>
    </source>
</evidence>
<accession>A0A7J6SA47</accession>
<feature type="non-terminal residue" evidence="1">
    <location>
        <position position="1"/>
    </location>
</feature>
<dbReference type="EMBL" id="JABANM010016211">
    <property type="protein sequence ID" value="KAF4729834.1"/>
    <property type="molecule type" value="Genomic_DNA"/>
</dbReference>
<evidence type="ECO:0000313" key="1">
    <source>
        <dbReference type="EMBL" id="KAF4729834.1"/>
    </source>
</evidence>
<keyword evidence="3" id="KW-1185">Reference proteome</keyword>
<dbReference type="Proteomes" id="UP000553632">
    <property type="component" value="Unassembled WGS sequence"/>
</dbReference>
<reference evidence="3 4" key="1">
    <citation type="submission" date="2020-04" db="EMBL/GenBank/DDBJ databases">
        <title>Perkinsus olseni comparative genomics.</title>
        <authorList>
            <person name="Bogema D.R."/>
        </authorList>
    </citation>
    <scope>NUCLEOTIDE SEQUENCE [LARGE SCALE GENOMIC DNA]</scope>
    <source>
        <strain evidence="1">ATCC PRA-205</strain>
        <strain evidence="2 3">ATCC PRA-207</strain>
    </source>
</reference>
<evidence type="ECO:0000313" key="2">
    <source>
        <dbReference type="EMBL" id="KAF4757169.1"/>
    </source>
</evidence>
<comment type="caution">
    <text evidence="1">The sequence shown here is derived from an EMBL/GenBank/DDBJ whole genome shotgun (WGS) entry which is preliminary data.</text>
</comment>
<gene>
    <name evidence="1" type="ORF">FOZ62_014524</name>
    <name evidence="2" type="ORF">FOZ63_013519</name>
</gene>
<proteinExistence type="predicted"/>
<dbReference type="EMBL" id="JABANO010002959">
    <property type="protein sequence ID" value="KAF4757169.1"/>
    <property type="molecule type" value="Genomic_DNA"/>
</dbReference>
<sequence length="128" mass="14115">WSDERARLGAATMEFFFCVSHASLWIRGEVTPAASTIASGRVMTSAHRSRCGLASFSECGYCAPAEDFGRYLQSCPPLTPKWKAVAGGVPYRVYKMVTDSKRRKGPNRLMKAIMEHPDALSADRKGIQ</sequence>
<protein>
    <submittedName>
        <fullName evidence="1">Uncharacterized protein</fullName>
    </submittedName>
</protein>
<dbReference type="Proteomes" id="UP000574390">
    <property type="component" value="Unassembled WGS sequence"/>
</dbReference>
<name>A0A7J6SA47_PEROL</name>
<organism evidence="1 4">
    <name type="scientific">Perkinsus olseni</name>
    <name type="common">Perkinsus atlanticus</name>
    <dbReference type="NCBI Taxonomy" id="32597"/>
    <lineage>
        <taxon>Eukaryota</taxon>
        <taxon>Sar</taxon>
        <taxon>Alveolata</taxon>
        <taxon>Perkinsozoa</taxon>
        <taxon>Perkinsea</taxon>
        <taxon>Perkinsida</taxon>
        <taxon>Perkinsidae</taxon>
        <taxon>Perkinsus</taxon>
    </lineage>
</organism>